<dbReference type="Gene3D" id="3.60.40.10">
    <property type="entry name" value="PPM-type phosphatase domain"/>
    <property type="match status" value="1"/>
</dbReference>
<dbReference type="EMBL" id="LAZR01007920">
    <property type="protein sequence ID" value="KKM82071.1"/>
    <property type="molecule type" value="Genomic_DNA"/>
</dbReference>
<name>A0A0F9L4C6_9ZZZZ</name>
<keyword evidence="2" id="KW-0472">Membrane</keyword>
<keyword evidence="2" id="KW-1133">Transmembrane helix</keyword>
<feature type="transmembrane region" description="Helical" evidence="2">
    <location>
        <begin position="229"/>
        <end position="249"/>
    </location>
</feature>
<dbReference type="InterPro" id="IPR036457">
    <property type="entry name" value="PPM-type-like_dom_sf"/>
</dbReference>
<dbReference type="SMART" id="SM00331">
    <property type="entry name" value="PP2C_SIG"/>
    <property type="match status" value="1"/>
</dbReference>
<dbReference type="Pfam" id="PF07228">
    <property type="entry name" value="SpoIIE"/>
    <property type="match status" value="1"/>
</dbReference>
<dbReference type="PANTHER" id="PTHR43156">
    <property type="entry name" value="STAGE II SPORULATION PROTEIN E-RELATED"/>
    <property type="match status" value="1"/>
</dbReference>
<dbReference type="PANTHER" id="PTHR43156:SF2">
    <property type="entry name" value="STAGE II SPORULATION PROTEIN E"/>
    <property type="match status" value="1"/>
</dbReference>
<dbReference type="InterPro" id="IPR001932">
    <property type="entry name" value="PPM-type_phosphatase-like_dom"/>
</dbReference>
<keyword evidence="1" id="KW-0378">Hydrolase</keyword>
<feature type="transmembrane region" description="Helical" evidence="2">
    <location>
        <begin position="206"/>
        <end position="223"/>
    </location>
</feature>
<evidence type="ECO:0000259" key="3">
    <source>
        <dbReference type="SMART" id="SM00331"/>
    </source>
</evidence>
<evidence type="ECO:0000256" key="1">
    <source>
        <dbReference type="ARBA" id="ARBA00022801"/>
    </source>
</evidence>
<feature type="domain" description="PPM-type phosphatase" evidence="3">
    <location>
        <begin position="305"/>
        <end position="524"/>
    </location>
</feature>
<keyword evidence="2" id="KW-0812">Transmembrane</keyword>
<evidence type="ECO:0000256" key="2">
    <source>
        <dbReference type="SAM" id="Phobius"/>
    </source>
</evidence>
<dbReference type="AlphaFoldDB" id="A0A0F9L4C6"/>
<proteinExistence type="predicted"/>
<comment type="caution">
    <text evidence="4">The sequence shown here is derived from an EMBL/GenBank/DDBJ whole genome shotgun (WGS) entry which is preliminary data.</text>
</comment>
<evidence type="ECO:0000313" key="4">
    <source>
        <dbReference type="EMBL" id="KKM82071.1"/>
    </source>
</evidence>
<gene>
    <name evidence="4" type="ORF">LCGC14_1323290</name>
</gene>
<dbReference type="GO" id="GO:0016791">
    <property type="term" value="F:phosphatase activity"/>
    <property type="evidence" value="ECO:0007669"/>
    <property type="project" value="TreeGrafter"/>
</dbReference>
<dbReference type="InterPro" id="IPR052016">
    <property type="entry name" value="Bact_Sigma-Reg"/>
</dbReference>
<organism evidence="4">
    <name type="scientific">marine sediment metagenome</name>
    <dbReference type="NCBI Taxonomy" id="412755"/>
    <lineage>
        <taxon>unclassified sequences</taxon>
        <taxon>metagenomes</taxon>
        <taxon>ecological metagenomes</taxon>
    </lineage>
</organism>
<protein>
    <recommendedName>
        <fullName evidence="3">PPM-type phosphatase domain-containing protein</fullName>
    </recommendedName>
</protein>
<reference evidence="4" key="1">
    <citation type="journal article" date="2015" name="Nature">
        <title>Complex archaea that bridge the gap between prokaryotes and eukaryotes.</title>
        <authorList>
            <person name="Spang A."/>
            <person name="Saw J.H."/>
            <person name="Jorgensen S.L."/>
            <person name="Zaremba-Niedzwiedzka K."/>
            <person name="Martijn J."/>
            <person name="Lind A.E."/>
            <person name="van Eijk R."/>
            <person name="Schleper C."/>
            <person name="Guy L."/>
            <person name="Ettema T.J."/>
        </authorList>
    </citation>
    <scope>NUCLEOTIDE SEQUENCE</scope>
</reference>
<accession>A0A0F9L4C6</accession>
<dbReference type="SUPFAM" id="SSF81606">
    <property type="entry name" value="PP2C-like"/>
    <property type="match status" value="1"/>
</dbReference>
<sequence>MPQQADTAIEDLPSQSAWLPPGLRVRYTLARLRCRVSPLGRQMARLGRWLEDDVFPPADKAGDEARFLRVQPDGGVRVDRAGAQEPPTLGGLHELVAFLDRLAIHHLRADTRLESNQIEDVLTLLYAYRRELTAQGTANSSRLVVSKLRSDGGLHFNCMQICLREDLLIVQYSYCVTRLSLAVKWFERRDRRFADHRALFHAAPRYGLLAVALTLAVLLGFLLTQSLAVLVAAMAVEAVILFTAVYVFMRGMGSVEYDNEESAYRLGRAHAILTRYADRIRTDLAQAQTVQRKLLPDRQQMPLADKLEWVSSFAPETEVGGDYFDAAQLDKDTAAMVFADVSGHGMAAALITVIVKMAFMSWIEAGWSASNFVRRVNHDLCRFTPHSSFVVLIAAVYDHAKGCLTFVNCGHAPQPFHLPADPSRPVTSLAQLGSMLLGVQEDIEVHETTLPLASGDAILLATDGLTEAKNSKGELYGKGRLTEHLAAHRTASLESLVGSLVQGVSRFTQGTEQTDDRTVLAFHVRCSQKLRNPDSVASGAQQ</sequence>